<evidence type="ECO:0000256" key="1">
    <source>
        <dbReference type="ARBA" id="ARBA00022578"/>
    </source>
</evidence>
<evidence type="ECO:0000256" key="11">
    <source>
        <dbReference type="ARBA" id="ARBA00022932"/>
    </source>
</evidence>
<dbReference type="Gene3D" id="3.30.420.10">
    <property type="entry name" value="Ribonuclease H-like superfamily/Ribonuclease H"/>
    <property type="match status" value="1"/>
</dbReference>
<evidence type="ECO:0000256" key="5">
    <source>
        <dbReference type="ARBA" id="ARBA00022759"/>
    </source>
</evidence>
<sequence>MENHHDRKIKTITTDGGGEFLNKRFKELANKQGFKHNFAPQYTPEHNGIAERSNRTILDKARFLLLGSKLPHQYWAEAINTATYLSNILLTPSRNNFSPYYMWTKKSPKIKNVRKFGCKVIFSVPKQKRAWKLAPVGEVGILLGFSNESSYCILKLKDSKVYNSSQFVFFGK</sequence>
<comment type="catalytic activity">
    <reaction evidence="14">
        <text>DNA(n) + a 2'-deoxyribonucleoside 5'-triphosphate = DNA(n+1) + diphosphate</text>
        <dbReference type="Rhea" id="RHEA:22508"/>
        <dbReference type="Rhea" id="RHEA-COMP:17339"/>
        <dbReference type="Rhea" id="RHEA-COMP:17340"/>
        <dbReference type="ChEBI" id="CHEBI:33019"/>
        <dbReference type="ChEBI" id="CHEBI:61560"/>
        <dbReference type="ChEBI" id="CHEBI:173112"/>
        <dbReference type="EC" id="2.7.7.7"/>
    </reaction>
</comment>
<keyword evidence="17" id="KW-1185">Reference proteome</keyword>
<keyword evidence="3" id="KW-0540">Nuclease</keyword>
<evidence type="ECO:0000256" key="8">
    <source>
        <dbReference type="ARBA" id="ARBA00022884"/>
    </source>
</evidence>
<keyword evidence="1" id="KW-0815">Transposition</keyword>
<evidence type="ECO:0000256" key="2">
    <source>
        <dbReference type="ARBA" id="ARBA00022695"/>
    </source>
</evidence>
<dbReference type="InterPro" id="IPR057670">
    <property type="entry name" value="SH3_retrovirus"/>
</dbReference>
<keyword evidence="12" id="KW-0233">DNA recombination</keyword>
<evidence type="ECO:0000256" key="9">
    <source>
        <dbReference type="ARBA" id="ARBA00022908"/>
    </source>
</evidence>
<dbReference type="GO" id="GO:0015074">
    <property type="term" value="P:DNA integration"/>
    <property type="evidence" value="ECO:0007669"/>
    <property type="project" value="UniProtKB-KW"/>
</dbReference>
<organism evidence="16 17">
    <name type="scientific">Austropuccinia psidii MF-1</name>
    <dbReference type="NCBI Taxonomy" id="1389203"/>
    <lineage>
        <taxon>Eukaryota</taxon>
        <taxon>Fungi</taxon>
        <taxon>Dikarya</taxon>
        <taxon>Basidiomycota</taxon>
        <taxon>Pucciniomycotina</taxon>
        <taxon>Pucciniomycetes</taxon>
        <taxon>Pucciniales</taxon>
        <taxon>Sphaerophragmiaceae</taxon>
        <taxon>Austropuccinia</taxon>
    </lineage>
</organism>
<dbReference type="EMBL" id="AVOT02040070">
    <property type="protein sequence ID" value="MBW0535221.1"/>
    <property type="molecule type" value="Genomic_DNA"/>
</dbReference>
<keyword evidence="8" id="KW-0694">RNA-binding</keyword>
<evidence type="ECO:0000256" key="7">
    <source>
        <dbReference type="ARBA" id="ARBA00022842"/>
    </source>
</evidence>
<reference evidence="16" key="1">
    <citation type="submission" date="2021-03" db="EMBL/GenBank/DDBJ databases">
        <title>Draft genome sequence of rust myrtle Austropuccinia psidii MF-1, a brazilian biotype.</title>
        <authorList>
            <person name="Quecine M.C."/>
            <person name="Pachon D.M.R."/>
            <person name="Bonatelli M.L."/>
            <person name="Correr F.H."/>
            <person name="Franceschini L.M."/>
            <person name="Leite T.F."/>
            <person name="Margarido G.R.A."/>
            <person name="Almeida C.A."/>
            <person name="Ferrarezi J.A."/>
            <person name="Labate C.A."/>
        </authorList>
    </citation>
    <scope>NUCLEOTIDE SEQUENCE</scope>
    <source>
        <strain evidence="16">MF-1</strain>
    </source>
</reference>
<evidence type="ECO:0000313" key="16">
    <source>
        <dbReference type="EMBL" id="MBW0535221.1"/>
    </source>
</evidence>
<dbReference type="GO" id="GO:0005634">
    <property type="term" value="C:nucleus"/>
    <property type="evidence" value="ECO:0007669"/>
    <property type="project" value="UniProtKB-ARBA"/>
</dbReference>
<keyword evidence="10" id="KW-0695">RNA-directed DNA polymerase</keyword>
<dbReference type="AlphaFoldDB" id="A0A9Q3FDR6"/>
<keyword evidence="2" id="KW-0548">Nucleotidyltransferase</keyword>
<dbReference type="InterPro" id="IPR039537">
    <property type="entry name" value="Retrotran_Ty1/copia-like"/>
</dbReference>
<evidence type="ECO:0000256" key="12">
    <source>
        <dbReference type="ARBA" id="ARBA00023172"/>
    </source>
</evidence>
<name>A0A9Q3FDR6_9BASI</name>
<evidence type="ECO:0000313" key="17">
    <source>
        <dbReference type="Proteomes" id="UP000765509"/>
    </source>
</evidence>
<feature type="domain" description="Integrase catalytic" evidence="15">
    <location>
        <begin position="1"/>
        <end position="107"/>
    </location>
</feature>
<evidence type="ECO:0000256" key="14">
    <source>
        <dbReference type="ARBA" id="ARBA00049244"/>
    </source>
</evidence>
<dbReference type="GO" id="GO:0003723">
    <property type="term" value="F:RNA binding"/>
    <property type="evidence" value="ECO:0007669"/>
    <property type="project" value="UniProtKB-KW"/>
</dbReference>
<accession>A0A9Q3FDR6</accession>
<dbReference type="GO" id="GO:0032196">
    <property type="term" value="P:transposition"/>
    <property type="evidence" value="ECO:0007669"/>
    <property type="project" value="UniProtKB-KW"/>
</dbReference>
<evidence type="ECO:0000256" key="3">
    <source>
        <dbReference type="ARBA" id="ARBA00022722"/>
    </source>
</evidence>
<dbReference type="SUPFAM" id="SSF53098">
    <property type="entry name" value="Ribonuclease H-like"/>
    <property type="match status" value="1"/>
</dbReference>
<dbReference type="Proteomes" id="UP000765509">
    <property type="component" value="Unassembled WGS sequence"/>
</dbReference>
<dbReference type="GO" id="GO:0004519">
    <property type="term" value="F:endonuclease activity"/>
    <property type="evidence" value="ECO:0007669"/>
    <property type="project" value="UniProtKB-KW"/>
</dbReference>
<evidence type="ECO:0000256" key="10">
    <source>
        <dbReference type="ARBA" id="ARBA00022918"/>
    </source>
</evidence>
<protein>
    <recommendedName>
        <fullName evidence="15">Integrase catalytic domain-containing protein</fullName>
    </recommendedName>
</protein>
<dbReference type="InterPro" id="IPR001584">
    <property type="entry name" value="Integrase_cat-core"/>
</dbReference>
<keyword evidence="7" id="KW-0460">Magnesium</keyword>
<dbReference type="InterPro" id="IPR012337">
    <property type="entry name" value="RNaseH-like_sf"/>
</dbReference>
<dbReference type="GO" id="GO:0003887">
    <property type="term" value="F:DNA-directed DNA polymerase activity"/>
    <property type="evidence" value="ECO:0007669"/>
    <property type="project" value="UniProtKB-KW"/>
</dbReference>
<evidence type="ECO:0000256" key="6">
    <source>
        <dbReference type="ARBA" id="ARBA00022801"/>
    </source>
</evidence>
<keyword evidence="5" id="KW-0255">Endonuclease</keyword>
<dbReference type="InterPro" id="IPR036397">
    <property type="entry name" value="RNaseH_sf"/>
</dbReference>
<dbReference type="PROSITE" id="PS50994">
    <property type="entry name" value="INTEGRASE"/>
    <property type="match status" value="1"/>
</dbReference>
<evidence type="ECO:0000256" key="4">
    <source>
        <dbReference type="ARBA" id="ARBA00022723"/>
    </source>
</evidence>
<dbReference type="GO" id="GO:0003964">
    <property type="term" value="F:RNA-directed DNA polymerase activity"/>
    <property type="evidence" value="ECO:0007669"/>
    <property type="project" value="UniProtKB-KW"/>
</dbReference>
<evidence type="ECO:0000259" key="15">
    <source>
        <dbReference type="PROSITE" id="PS50994"/>
    </source>
</evidence>
<dbReference type="GO" id="GO:0006310">
    <property type="term" value="P:DNA recombination"/>
    <property type="evidence" value="ECO:0007669"/>
    <property type="project" value="UniProtKB-KW"/>
</dbReference>
<comment type="catalytic activity">
    <reaction evidence="13">
        <text>DNA(n) + a 2'-deoxyribonucleoside 5'-triphosphate = DNA(n+1) + diphosphate</text>
        <dbReference type="Rhea" id="RHEA:22508"/>
        <dbReference type="Rhea" id="RHEA-COMP:17339"/>
        <dbReference type="Rhea" id="RHEA-COMP:17340"/>
        <dbReference type="ChEBI" id="CHEBI:33019"/>
        <dbReference type="ChEBI" id="CHEBI:61560"/>
        <dbReference type="ChEBI" id="CHEBI:173112"/>
        <dbReference type="EC" id="2.7.7.49"/>
    </reaction>
</comment>
<keyword evidence="11" id="KW-0808">Transferase</keyword>
<dbReference type="OrthoDB" id="3243429at2759"/>
<proteinExistence type="predicted"/>
<keyword evidence="9" id="KW-0229">DNA integration</keyword>
<dbReference type="GO" id="GO:0046872">
    <property type="term" value="F:metal ion binding"/>
    <property type="evidence" value="ECO:0007669"/>
    <property type="project" value="UniProtKB-KW"/>
</dbReference>
<dbReference type="Pfam" id="PF25597">
    <property type="entry name" value="SH3_retrovirus"/>
    <property type="match status" value="1"/>
</dbReference>
<comment type="caution">
    <text evidence="16">The sequence shown here is derived from an EMBL/GenBank/DDBJ whole genome shotgun (WGS) entry which is preliminary data.</text>
</comment>
<dbReference type="GO" id="GO:0016787">
    <property type="term" value="F:hydrolase activity"/>
    <property type="evidence" value="ECO:0007669"/>
    <property type="project" value="UniProtKB-KW"/>
</dbReference>
<dbReference type="PANTHER" id="PTHR42648">
    <property type="entry name" value="TRANSPOSASE, PUTATIVE-RELATED"/>
    <property type="match status" value="1"/>
</dbReference>
<evidence type="ECO:0000256" key="13">
    <source>
        <dbReference type="ARBA" id="ARBA00048173"/>
    </source>
</evidence>
<keyword evidence="4" id="KW-0479">Metal-binding</keyword>
<dbReference type="PANTHER" id="PTHR42648:SF11">
    <property type="entry name" value="TRANSPOSON TY4-P GAG-POL POLYPROTEIN"/>
    <property type="match status" value="1"/>
</dbReference>
<keyword evidence="11" id="KW-0239">DNA-directed DNA polymerase</keyword>
<keyword evidence="6" id="KW-0378">Hydrolase</keyword>
<gene>
    <name evidence="16" type="ORF">O181_074936</name>
</gene>